<dbReference type="AlphaFoldDB" id="A0A1A9RWQ0"/>
<dbReference type="NCBIfam" id="TIGR00004">
    <property type="entry name" value="Rid family detoxifying hydrolase"/>
    <property type="match status" value="1"/>
</dbReference>
<dbReference type="SUPFAM" id="SSF55298">
    <property type="entry name" value="YjgF-like"/>
    <property type="match status" value="1"/>
</dbReference>
<dbReference type="STRING" id="1795827.A7P95_07195"/>
<dbReference type="Pfam" id="PF01042">
    <property type="entry name" value="Ribonuc_L-PSP"/>
    <property type="match status" value="1"/>
</dbReference>
<sequence>MAKTIIHTDHAPAAIGAYSQAVRAGNTVYLSGQIPLVPATMQVVEGGFAEQTRQVFENLKAVIEAAGGSFDDVVKLNAYLTDLSHFATFNQIMGEYCREPFPARAAVQVSALPKGVLVEVEGVVVLNA</sequence>
<evidence type="ECO:0000313" key="3">
    <source>
        <dbReference type="Proteomes" id="UP000077885"/>
    </source>
</evidence>
<dbReference type="EMBL" id="LXSL01000025">
    <property type="protein sequence ID" value="OAM27167.1"/>
    <property type="molecule type" value="Genomic_DNA"/>
</dbReference>
<accession>A0A1A9RWQ0</accession>
<gene>
    <name evidence="2" type="ORF">A7P95_07195</name>
</gene>
<comment type="similarity">
    <text evidence="1">Belongs to the RutC family.</text>
</comment>
<dbReference type="OrthoDB" id="9809792at2"/>
<dbReference type="Proteomes" id="UP000077885">
    <property type="component" value="Unassembled WGS sequence"/>
</dbReference>
<dbReference type="Gene3D" id="3.30.1330.40">
    <property type="entry name" value="RutC-like"/>
    <property type="match status" value="1"/>
</dbReference>
<evidence type="ECO:0000256" key="1">
    <source>
        <dbReference type="ARBA" id="ARBA00010552"/>
    </source>
</evidence>
<name>A0A1A9RWQ0_9NEIS</name>
<reference evidence="3" key="1">
    <citation type="submission" date="2016-05" db="EMBL/GenBank/DDBJ databases">
        <title>Draft genome of Corynebacterium afermentans subsp. afermentans LCDC 88199T.</title>
        <authorList>
            <person name="Bernier A.-M."/>
            <person name="Bernard K."/>
        </authorList>
    </citation>
    <scope>NUCLEOTIDE SEQUENCE [LARGE SCALE GENOMIC DNA]</scope>
    <source>
        <strain evidence="3">NML02-A-017</strain>
    </source>
</reference>
<protein>
    <submittedName>
        <fullName evidence="2">Reactive intermediate/imine deaminase</fullName>
    </submittedName>
</protein>
<dbReference type="InterPro" id="IPR006056">
    <property type="entry name" value="RidA"/>
</dbReference>
<organism evidence="2 3">
    <name type="scientific">Eikenella longinqua</name>
    <dbReference type="NCBI Taxonomy" id="1795827"/>
    <lineage>
        <taxon>Bacteria</taxon>
        <taxon>Pseudomonadati</taxon>
        <taxon>Pseudomonadota</taxon>
        <taxon>Betaproteobacteria</taxon>
        <taxon>Neisseriales</taxon>
        <taxon>Neisseriaceae</taxon>
        <taxon>Eikenella</taxon>
    </lineage>
</organism>
<dbReference type="CDD" id="cd00448">
    <property type="entry name" value="YjgF_YER057c_UK114_family"/>
    <property type="match status" value="1"/>
</dbReference>
<dbReference type="InterPro" id="IPR035959">
    <property type="entry name" value="RutC-like_sf"/>
</dbReference>
<dbReference type="PANTHER" id="PTHR11803">
    <property type="entry name" value="2-IMINOBUTANOATE/2-IMINOPROPANOATE DEAMINASE RIDA"/>
    <property type="match status" value="1"/>
</dbReference>
<comment type="caution">
    <text evidence="2">The sequence shown here is derived from an EMBL/GenBank/DDBJ whole genome shotgun (WGS) entry which is preliminary data.</text>
</comment>
<dbReference type="GO" id="GO:0005829">
    <property type="term" value="C:cytosol"/>
    <property type="evidence" value="ECO:0007669"/>
    <property type="project" value="TreeGrafter"/>
</dbReference>
<dbReference type="GO" id="GO:0019239">
    <property type="term" value="F:deaminase activity"/>
    <property type="evidence" value="ECO:0007669"/>
    <property type="project" value="TreeGrafter"/>
</dbReference>
<keyword evidence="3" id="KW-1185">Reference proteome</keyword>
<proteinExistence type="inferred from homology"/>
<evidence type="ECO:0000313" key="2">
    <source>
        <dbReference type="EMBL" id="OAM27167.1"/>
    </source>
</evidence>
<dbReference type="FunFam" id="3.30.1330.40:FF:000001">
    <property type="entry name" value="L-PSP family endoribonuclease"/>
    <property type="match status" value="1"/>
</dbReference>
<dbReference type="InterPro" id="IPR006175">
    <property type="entry name" value="YjgF/YER057c/UK114"/>
</dbReference>
<dbReference type="PANTHER" id="PTHR11803:SF39">
    <property type="entry name" value="2-IMINOBUTANOATE_2-IMINOPROPANOATE DEAMINASE"/>
    <property type="match status" value="1"/>
</dbReference>
<dbReference type="RefSeq" id="WP_067593279.1">
    <property type="nucleotide sequence ID" value="NZ_LXSL01000025.1"/>
</dbReference>